<dbReference type="PANTHER" id="PTHR16932">
    <property type="entry name" value="INTERFERON ALPHA-INDUCIBLE PROTEIN 27"/>
    <property type="match status" value="1"/>
</dbReference>
<name>A0A671TLS5_SPAAU</name>
<protein>
    <submittedName>
        <fullName evidence="7">Uncharacterized protein</fullName>
    </submittedName>
</protein>
<evidence type="ECO:0000256" key="4">
    <source>
        <dbReference type="ARBA" id="ARBA00022989"/>
    </source>
</evidence>
<keyword evidence="3 6" id="KW-0812">Transmembrane</keyword>
<dbReference type="Ensembl" id="ENSSAUT00010003158.1">
    <property type="protein sequence ID" value="ENSSAUP00010002968.1"/>
    <property type="gene ID" value="ENSSAUG00010001496.1"/>
</dbReference>
<feature type="transmembrane region" description="Helical" evidence="6">
    <location>
        <begin position="61"/>
        <end position="82"/>
    </location>
</feature>
<dbReference type="Pfam" id="PF06140">
    <property type="entry name" value="Ifi-6-16"/>
    <property type="match status" value="1"/>
</dbReference>
<organism evidence="7 8">
    <name type="scientific">Sparus aurata</name>
    <name type="common">Gilthead sea bream</name>
    <dbReference type="NCBI Taxonomy" id="8175"/>
    <lineage>
        <taxon>Eukaryota</taxon>
        <taxon>Metazoa</taxon>
        <taxon>Chordata</taxon>
        <taxon>Craniata</taxon>
        <taxon>Vertebrata</taxon>
        <taxon>Euteleostomi</taxon>
        <taxon>Actinopterygii</taxon>
        <taxon>Neopterygii</taxon>
        <taxon>Teleostei</taxon>
        <taxon>Neoteleostei</taxon>
        <taxon>Acanthomorphata</taxon>
        <taxon>Eupercaria</taxon>
        <taxon>Spariformes</taxon>
        <taxon>Sparidae</taxon>
        <taxon>Sparus</taxon>
    </lineage>
</organism>
<feature type="transmembrane region" description="Helical" evidence="6">
    <location>
        <begin position="89"/>
        <end position="112"/>
    </location>
</feature>
<dbReference type="AlphaFoldDB" id="A0A671TLS5"/>
<keyword evidence="5 6" id="KW-0472">Membrane</keyword>
<comment type="subcellular location">
    <subcellularLocation>
        <location evidence="1">Membrane</location>
        <topology evidence="1">Multi-pass membrane protein</topology>
    </subcellularLocation>
</comment>
<proteinExistence type="inferred from homology"/>
<evidence type="ECO:0000256" key="1">
    <source>
        <dbReference type="ARBA" id="ARBA00004141"/>
    </source>
</evidence>
<dbReference type="GO" id="GO:0097193">
    <property type="term" value="P:intrinsic apoptotic signaling pathway"/>
    <property type="evidence" value="ECO:0007669"/>
    <property type="project" value="TreeGrafter"/>
</dbReference>
<dbReference type="InterPro" id="IPR009311">
    <property type="entry name" value="IFI6/IFI27-like"/>
</dbReference>
<dbReference type="Proteomes" id="UP000472265">
    <property type="component" value="Chromosome 10"/>
</dbReference>
<dbReference type="GO" id="GO:0001836">
    <property type="term" value="P:release of cytochrome c from mitochondria"/>
    <property type="evidence" value="ECO:0007669"/>
    <property type="project" value="TreeGrafter"/>
</dbReference>
<dbReference type="GO" id="GO:0031966">
    <property type="term" value="C:mitochondrial membrane"/>
    <property type="evidence" value="ECO:0007669"/>
    <property type="project" value="TreeGrafter"/>
</dbReference>
<dbReference type="OMA" id="SWAAGWM"/>
<comment type="similarity">
    <text evidence="2">Belongs to the IFI6/IFI27 family.</text>
</comment>
<reference evidence="7" key="3">
    <citation type="submission" date="2025-09" db="UniProtKB">
        <authorList>
            <consortium name="Ensembl"/>
        </authorList>
    </citation>
    <scope>IDENTIFICATION</scope>
</reference>
<evidence type="ECO:0000313" key="7">
    <source>
        <dbReference type="Ensembl" id="ENSSAUP00010002968.1"/>
    </source>
</evidence>
<dbReference type="Gene3D" id="6.10.110.10">
    <property type="match status" value="1"/>
</dbReference>
<evidence type="ECO:0000256" key="5">
    <source>
        <dbReference type="ARBA" id="ARBA00023136"/>
    </source>
</evidence>
<dbReference type="PANTHER" id="PTHR16932:SF18">
    <property type="entry name" value="INTERFERON, ALPHA-INDUCIBLE PROTEIN 27-LIKE 2"/>
    <property type="match status" value="1"/>
</dbReference>
<keyword evidence="8" id="KW-1185">Reference proteome</keyword>
<evidence type="ECO:0000256" key="6">
    <source>
        <dbReference type="SAM" id="Phobius"/>
    </source>
</evidence>
<dbReference type="GeneTree" id="ENSGT01150000290225"/>
<evidence type="ECO:0000256" key="2">
    <source>
        <dbReference type="ARBA" id="ARBA00007262"/>
    </source>
</evidence>
<evidence type="ECO:0000313" key="8">
    <source>
        <dbReference type="Proteomes" id="UP000472265"/>
    </source>
</evidence>
<reference evidence="7" key="2">
    <citation type="submission" date="2025-08" db="UniProtKB">
        <authorList>
            <consortium name="Ensembl"/>
        </authorList>
    </citation>
    <scope>IDENTIFICATION</scope>
</reference>
<accession>A0A671TLS5</accession>
<keyword evidence="4 6" id="KW-1133">Transmembrane helix</keyword>
<dbReference type="InterPro" id="IPR038213">
    <property type="entry name" value="IFI6/IFI27-like_sf"/>
</dbReference>
<dbReference type="InParanoid" id="A0A671TLS5"/>
<reference evidence="7" key="1">
    <citation type="submission" date="2021-04" db="EMBL/GenBank/DDBJ databases">
        <authorList>
            <consortium name="Wellcome Sanger Institute Data Sharing"/>
        </authorList>
    </citation>
    <scope>NUCLEOTIDE SEQUENCE [LARGE SCALE GENOMIC DNA]</scope>
</reference>
<sequence length="114" mass="10241">AVNLGLFSSCVSGLVAAIGAGVGAFSSCLHAVGALVGVPAALAAVGFTSAGIAPGSWAAGWMGYAAVANGGGVAAGSLFAFLQSIGAAGVSAATTAAVSAIGAATAVVLSAVGC</sequence>
<evidence type="ECO:0000256" key="3">
    <source>
        <dbReference type="ARBA" id="ARBA00022692"/>
    </source>
</evidence>
<feature type="transmembrane region" description="Helical" evidence="6">
    <location>
        <begin position="32"/>
        <end position="55"/>
    </location>
</feature>
<gene>
    <name evidence="7" type="primary">LOC115589626</name>
</gene>
<feature type="transmembrane region" description="Helical" evidence="6">
    <location>
        <begin position="6"/>
        <end position="25"/>
    </location>
</feature>